<dbReference type="InterPro" id="IPR016181">
    <property type="entry name" value="Acyl_CoA_acyltransferase"/>
</dbReference>
<gene>
    <name evidence="3" type="ORF">ACFP5Y_12840</name>
</gene>
<proteinExistence type="predicted"/>
<comment type="caution">
    <text evidence="3">The sequence shown here is derived from an EMBL/GenBank/DDBJ whole genome shotgun (WGS) entry which is preliminary data.</text>
</comment>
<dbReference type="InterPro" id="IPR050769">
    <property type="entry name" value="NAT_camello-type"/>
</dbReference>
<dbReference type="GO" id="GO:0016746">
    <property type="term" value="F:acyltransferase activity"/>
    <property type="evidence" value="ECO:0007669"/>
    <property type="project" value="UniProtKB-KW"/>
</dbReference>
<reference evidence="4" key="1">
    <citation type="journal article" date="2019" name="Int. J. Syst. Evol. Microbiol.">
        <title>The Global Catalogue of Microorganisms (GCM) 10K type strain sequencing project: providing services to taxonomists for standard genome sequencing and annotation.</title>
        <authorList>
            <consortium name="The Broad Institute Genomics Platform"/>
            <consortium name="The Broad Institute Genome Sequencing Center for Infectious Disease"/>
            <person name="Wu L."/>
            <person name="Ma J."/>
        </authorList>
    </citation>
    <scope>NUCLEOTIDE SEQUENCE [LARGE SCALE GENOMIC DNA]</scope>
    <source>
        <strain evidence="4">CCM 8933</strain>
    </source>
</reference>
<dbReference type="PANTHER" id="PTHR13947:SF37">
    <property type="entry name" value="LD18367P"/>
    <property type="match status" value="1"/>
</dbReference>
<dbReference type="InterPro" id="IPR000182">
    <property type="entry name" value="GNAT_dom"/>
</dbReference>
<evidence type="ECO:0000256" key="1">
    <source>
        <dbReference type="ARBA" id="ARBA00022679"/>
    </source>
</evidence>
<dbReference type="PROSITE" id="PS51186">
    <property type="entry name" value="GNAT"/>
    <property type="match status" value="1"/>
</dbReference>
<feature type="domain" description="N-acetyltransferase" evidence="2">
    <location>
        <begin position="1"/>
        <end position="136"/>
    </location>
</feature>
<dbReference type="RefSeq" id="WP_379832530.1">
    <property type="nucleotide sequence ID" value="NZ_JBHSSC010000043.1"/>
</dbReference>
<evidence type="ECO:0000259" key="2">
    <source>
        <dbReference type="PROSITE" id="PS51186"/>
    </source>
</evidence>
<dbReference type="EMBL" id="JBHSSC010000043">
    <property type="protein sequence ID" value="MFC6182115.1"/>
    <property type="molecule type" value="Genomic_DNA"/>
</dbReference>
<evidence type="ECO:0000313" key="3">
    <source>
        <dbReference type="EMBL" id="MFC6182115.1"/>
    </source>
</evidence>
<keyword evidence="3" id="KW-0012">Acyltransferase</keyword>
<evidence type="ECO:0000313" key="4">
    <source>
        <dbReference type="Proteomes" id="UP001596282"/>
    </source>
</evidence>
<dbReference type="SUPFAM" id="SSF55729">
    <property type="entry name" value="Acyl-CoA N-acyltransferases (Nat)"/>
    <property type="match status" value="1"/>
</dbReference>
<sequence>MTIHYLVAPDIDRKTLMPLFLLGDDDQAKVAAYYQTGTLVVAQSEAKIVGLALLVADDTADTVELKNIAVSPTYQGQQIGTHLVQVALQAMASTYTTMIVGTGDADVANIRFYLKNGFRFIGVKKGFFLSYAKPIMVDGIALQDMVMLGQTLRKA</sequence>
<name>A0ABW1S3J4_9LACO</name>
<dbReference type="EC" id="2.3.1.-" evidence="3"/>
<dbReference type="PANTHER" id="PTHR13947">
    <property type="entry name" value="GNAT FAMILY N-ACETYLTRANSFERASE"/>
    <property type="match status" value="1"/>
</dbReference>
<dbReference type="CDD" id="cd04301">
    <property type="entry name" value="NAT_SF"/>
    <property type="match status" value="1"/>
</dbReference>
<keyword evidence="1 3" id="KW-0808">Transferase</keyword>
<accession>A0ABW1S3J4</accession>
<protein>
    <submittedName>
        <fullName evidence="3">GNAT family N-acetyltransferase</fullName>
        <ecNumber evidence="3">2.3.1.-</ecNumber>
    </submittedName>
</protein>
<dbReference type="Gene3D" id="3.40.630.30">
    <property type="match status" value="1"/>
</dbReference>
<dbReference type="Proteomes" id="UP001596282">
    <property type="component" value="Unassembled WGS sequence"/>
</dbReference>
<keyword evidence="4" id="KW-1185">Reference proteome</keyword>
<dbReference type="Pfam" id="PF00583">
    <property type="entry name" value="Acetyltransf_1"/>
    <property type="match status" value="1"/>
</dbReference>
<organism evidence="3 4">
    <name type="scientific">Lactiplantibacillus daowaiensis</name>
    <dbReference type="NCBI Taxonomy" id="2559918"/>
    <lineage>
        <taxon>Bacteria</taxon>
        <taxon>Bacillati</taxon>
        <taxon>Bacillota</taxon>
        <taxon>Bacilli</taxon>
        <taxon>Lactobacillales</taxon>
        <taxon>Lactobacillaceae</taxon>
        <taxon>Lactiplantibacillus</taxon>
    </lineage>
</organism>